<evidence type="ECO:0000313" key="4">
    <source>
        <dbReference type="Proteomes" id="UP000662088"/>
    </source>
</evidence>
<keyword evidence="4" id="KW-1185">Reference proteome</keyword>
<proteinExistence type="predicted"/>
<reference evidence="3" key="1">
    <citation type="submission" date="2020-08" db="EMBL/GenBank/DDBJ databases">
        <title>Genome public.</title>
        <authorList>
            <person name="Liu C."/>
            <person name="Sun Q."/>
        </authorList>
    </citation>
    <scope>NUCLEOTIDE SEQUENCE</scope>
    <source>
        <strain evidence="3">NSJ-42</strain>
    </source>
</reference>
<evidence type="ECO:0000256" key="1">
    <source>
        <dbReference type="SAM" id="SignalP"/>
    </source>
</evidence>
<keyword evidence="3" id="KW-0378">Hydrolase</keyword>
<name>A0A8I0A7N1_9CLOT</name>
<dbReference type="Pfam" id="PF00753">
    <property type="entry name" value="Lactamase_B"/>
    <property type="match status" value="1"/>
</dbReference>
<gene>
    <name evidence="3" type="ORF">H8R92_04295</name>
</gene>
<organism evidence="3 4">
    <name type="scientific">Clostridium lentum</name>
    <dbReference type="NCBI Taxonomy" id="2763037"/>
    <lineage>
        <taxon>Bacteria</taxon>
        <taxon>Bacillati</taxon>
        <taxon>Bacillota</taxon>
        <taxon>Clostridia</taxon>
        <taxon>Eubacteriales</taxon>
        <taxon>Clostridiaceae</taxon>
        <taxon>Clostridium</taxon>
    </lineage>
</organism>
<feature type="chain" id="PRO_5039621579" evidence="1">
    <location>
        <begin position="27"/>
        <end position="289"/>
    </location>
</feature>
<dbReference type="PANTHER" id="PTHR30619">
    <property type="entry name" value="DNA INTERNALIZATION/COMPETENCE PROTEIN COMEC/REC2"/>
    <property type="match status" value="1"/>
</dbReference>
<feature type="signal peptide" evidence="1">
    <location>
        <begin position="1"/>
        <end position="26"/>
    </location>
</feature>
<dbReference type="CDD" id="cd07731">
    <property type="entry name" value="ComA-like_MBL-fold"/>
    <property type="match status" value="1"/>
</dbReference>
<keyword evidence="1" id="KW-0732">Signal</keyword>
<feature type="domain" description="Metallo-beta-lactamase" evidence="2">
    <location>
        <begin position="48"/>
        <end position="244"/>
    </location>
</feature>
<dbReference type="EMBL" id="JACOOQ010000005">
    <property type="protein sequence ID" value="MBC5639662.1"/>
    <property type="molecule type" value="Genomic_DNA"/>
</dbReference>
<dbReference type="InterPro" id="IPR052159">
    <property type="entry name" value="Competence_DNA_uptake"/>
</dbReference>
<dbReference type="PANTHER" id="PTHR30619:SF7">
    <property type="entry name" value="BETA-LACTAMASE DOMAIN PROTEIN"/>
    <property type="match status" value="1"/>
</dbReference>
<dbReference type="InterPro" id="IPR035681">
    <property type="entry name" value="ComA-like_MBL"/>
</dbReference>
<dbReference type="Gene3D" id="3.60.15.10">
    <property type="entry name" value="Ribonuclease Z/Hydroxyacylglutathione hydrolase-like"/>
    <property type="match status" value="1"/>
</dbReference>
<dbReference type="InterPro" id="IPR001279">
    <property type="entry name" value="Metallo-B-lactamas"/>
</dbReference>
<sequence>MKKTHFKTFTTILILILTLLCSQQFTSLYNKTNSNSNYLSVHFIDVGQGDCILINVNDYNLLIDSGPSTARNDLLNYLDKLDIFKLDYVIATHPHEDHIGNMDALIRKYHIGKFLAPKATASTITFENMVTALNDKNLKISVISTGSNSINLGTGTSITFYTLPNININDELNLYSPIIKFTYKNISFLFTGDAELENEKFLTDNKINLKSDILKIGHHGSSSSTSEVFLNSVNPKVAIISVGSKNKYGHPAYSTLNLLKNHHIKIYRTDLLGSIIIKSDGSSFSISYQ</sequence>
<dbReference type="GO" id="GO:0016787">
    <property type="term" value="F:hydrolase activity"/>
    <property type="evidence" value="ECO:0007669"/>
    <property type="project" value="UniProtKB-KW"/>
</dbReference>
<dbReference type="SMART" id="SM00849">
    <property type="entry name" value="Lactamase_B"/>
    <property type="match status" value="1"/>
</dbReference>
<accession>A0A8I0A7N1</accession>
<evidence type="ECO:0000259" key="2">
    <source>
        <dbReference type="SMART" id="SM00849"/>
    </source>
</evidence>
<dbReference type="RefSeq" id="WP_022211092.1">
    <property type="nucleotide sequence ID" value="NZ_JACOOQ010000005.1"/>
</dbReference>
<dbReference type="SUPFAM" id="SSF56281">
    <property type="entry name" value="Metallo-hydrolase/oxidoreductase"/>
    <property type="match status" value="1"/>
</dbReference>
<evidence type="ECO:0000313" key="3">
    <source>
        <dbReference type="EMBL" id="MBC5639662.1"/>
    </source>
</evidence>
<dbReference type="AlphaFoldDB" id="A0A8I0A7N1"/>
<comment type="caution">
    <text evidence="3">The sequence shown here is derived from an EMBL/GenBank/DDBJ whole genome shotgun (WGS) entry which is preliminary data.</text>
</comment>
<dbReference type="InterPro" id="IPR036866">
    <property type="entry name" value="RibonucZ/Hydroxyglut_hydro"/>
</dbReference>
<protein>
    <submittedName>
        <fullName evidence="3">MBL fold metallo-hydrolase</fullName>
    </submittedName>
</protein>
<dbReference type="Proteomes" id="UP000662088">
    <property type="component" value="Unassembled WGS sequence"/>
</dbReference>